<gene>
    <name evidence="1" type="ORF">FJM65_04760</name>
</gene>
<reference evidence="1 2" key="1">
    <citation type="submission" date="2019-06" db="EMBL/GenBank/DDBJ databases">
        <title>A novel bacterium of genus Pontibacter, isolated from marine sediment.</title>
        <authorList>
            <person name="Huang H."/>
            <person name="Mo K."/>
            <person name="Hu Y."/>
        </authorList>
    </citation>
    <scope>NUCLEOTIDE SEQUENCE [LARGE SCALE GENOMIC DNA]</scope>
    <source>
        <strain evidence="1 2">HB172049</strain>
    </source>
</reference>
<evidence type="ECO:0008006" key="3">
    <source>
        <dbReference type="Google" id="ProtNLM"/>
    </source>
</evidence>
<dbReference type="Proteomes" id="UP000316727">
    <property type="component" value="Unassembled WGS sequence"/>
</dbReference>
<evidence type="ECO:0000313" key="2">
    <source>
        <dbReference type="Proteomes" id="UP000316727"/>
    </source>
</evidence>
<sequence length="294" mass="32422">MVSTDNGQHFSEPEQVAVLPDMHLGMSRGPQIASSRNYSLIAAMDKAGNIHAYQLNHSTGKWTTVAQANDLDGSAPEGLMALTADDKDGFYAVWLDTRGNKKNKVYFSSLHGGKTAWAANKLVYASPDESVCECCKPNITFNHNKLTISFRNWLNGSRDIYHTSSTDKDNTFTAPEKFGQGTWKLEGCPMDGGGIALNAKGQVSSVWQRKGEIFYCQENQPEQKVATGRSCALTQDGTHTSIVWQEEGHIKYKELNTNTTQDLGKGNTPRIYTLPNGKTLCLWEAEATVQHKVI</sequence>
<organism evidence="1 2">
    <name type="scientific">Pontibacter mangrovi</name>
    <dbReference type="NCBI Taxonomy" id="2589816"/>
    <lineage>
        <taxon>Bacteria</taxon>
        <taxon>Pseudomonadati</taxon>
        <taxon>Bacteroidota</taxon>
        <taxon>Cytophagia</taxon>
        <taxon>Cytophagales</taxon>
        <taxon>Hymenobacteraceae</taxon>
        <taxon>Pontibacter</taxon>
    </lineage>
</organism>
<protein>
    <recommendedName>
        <fullName evidence="3">Exo-alpha-sialidase</fullName>
    </recommendedName>
</protein>
<dbReference type="OrthoDB" id="847524at2"/>
<dbReference type="AlphaFoldDB" id="A0A501WB73"/>
<comment type="caution">
    <text evidence="1">The sequence shown here is derived from an EMBL/GenBank/DDBJ whole genome shotgun (WGS) entry which is preliminary data.</text>
</comment>
<accession>A0A501WB73</accession>
<proteinExistence type="predicted"/>
<evidence type="ECO:0000313" key="1">
    <source>
        <dbReference type="EMBL" id="TPE45620.1"/>
    </source>
</evidence>
<dbReference type="EMBL" id="VFRQ01000002">
    <property type="protein sequence ID" value="TPE45620.1"/>
    <property type="molecule type" value="Genomic_DNA"/>
</dbReference>
<dbReference type="SUPFAM" id="SSF89372">
    <property type="entry name" value="Fucose-specific lectin"/>
    <property type="match status" value="1"/>
</dbReference>
<name>A0A501WB73_9BACT</name>
<keyword evidence="2" id="KW-1185">Reference proteome</keyword>